<keyword evidence="1" id="KW-0732">Signal</keyword>
<dbReference type="EMBL" id="WTXG01000224">
    <property type="protein sequence ID" value="KAI0290415.1"/>
    <property type="molecule type" value="Genomic_DNA"/>
</dbReference>
<sequence length="72" mass="8249">MPSGASSLRDFLSWVWSLVFWRCWCYGGLSVGKSGSYLCVSECPHPRSFHVYKAPLMHTLLFWLPLLDHQCG</sequence>
<evidence type="ECO:0008006" key="5">
    <source>
        <dbReference type="Google" id="ProtNLM"/>
    </source>
</evidence>
<feature type="signal peptide" evidence="1">
    <location>
        <begin position="1"/>
        <end position="30"/>
    </location>
</feature>
<reference evidence="3" key="1">
    <citation type="journal article" date="2022" name="New Phytol.">
        <title>Evolutionary transition to the ectomycorrhizal habit in the genomes of a hyperdiverse lineage of mushroom-forming fungi.</title>
        <authorList>
            <person name="Looney B."/>
            <person name="Miyauchi S."/>
            <person name="Morin E."/>
            <person name="Drula E."/>
            <person name="Courty P.E."/>
            <person name="Kohler A."/>
            <person name="Kuo A."/>
            <person name="LaButti K."/>
            <person name="Pangilinan J."/>
            <person name="Lipzen A."/>
            <person name="Riley R."/>
            <person name="Andreopoulos W."/>
            <person name="He G."/>
            <person name="Johnson J."/>
            <person name="Nolan M."/>
            <person name="Tritt A."/>
            <person name="Barry K.W."/>
            <person name="Grigoriev I.V."/>
            <person name="Nagy L.G."/>
            <person name="Hibbett D."/>
            <person name="Henrissat B."/>
            <person name="Matheny P.B."/>
            <person name="Labbe J."/>
            <person name="Martin F.M."/>
        </authorList>
    </citation>
    <scope>NUCLEOTIDE SEQUENCE</scope>
    <source>
        <strain evidence="3">BPL690</strain>
    </source>
</reference>
<dbReference type="Proteomes" id="UP001203297">
    <property type="component" value="Unassembled WGS sequence"/>
</dbReference>
<gene>
    <name evidence="3" type="ORF">B0F90DRAFT_1736174</name>
    <name evidence="2" type="ORF">B0F90DRAFT_1786185</name>
</gene>
<comment type="caution">
    <text evidence="3">The sequence shown here is derived from an EMBL/GenBank/DDBJ whole genome shotgun (WGS) entry which is preliminary data.</text>
</comment>
<evidence type="ECO:0000256" key="1">
    <source>
        <dbReference type="SAM" id="SignalP"/>
    </source>
</evidence>
<keyword evidence="4" id="KW-1185">Reference proteome</keyword>
<proteinExistence type="predicted"/>
<evidence type="ECO:0000313" key="2">
    <source>
        <dbReference type="EMBL" id="KAI0290415.1"/>
    </source>
</evidence>
<organism evidence="3 4">
    <name type="scientific">Multifurca ochricompacta</name>
    <dbReference type="NCBI Taxonomy" id="376703"/>
    <lineage>
        <taxon>Eukaryota</taxon>
        <taxon>Fungi</taxon>
        <taxon>Dikarya</taxon>
        <taxon>Basidiomycota</taxon>
        <taxon>Agaricomycotina</taxon>
        <taxon>Agaricomycetes</taxon>
        <taxon>Russulales</taxon>
        <taxon>Russulaceae</taxon>
        <taxon>Multifurca</taxon>
    </lineage>
</organism>
<feature type="chain" id="PRO_5042441226" description="Secreted protein" evidence="1">
    <location>
        <begin position="31"/>
        <end position="72"/>
    </location>
</feature>
<accession>A0AAD4M375</accession>
<dbReference type="AlphaFoldDB" id="A0AAD4M375"/>
<evidence type="ECO:0000313" key="3">
    <source>
        <dbReference type="EMBL" id="KAI0298065.1"/>
    </source>
</evidence>
<name>A0AAD4M375_9AGAM</name>
<dbReference type="EMBL" id="WTXG01000031">
    <property type="protein sequence ID" value="KAI0298065.1"/>
    <property type="molecule type" value="Genomic_DNA"/>
</dbReference>
<evidence type="ECO:0000313" key="4">
    <source>
        <dbReference type="Proteomes" id="UP001203297"/>
    </source>
</evidence>
<protein>
    <recommendedName>
        <fullName evidence="5">Secreted protein</fullName>
    </recommendedName>
</protein>